<dbReference type="EMBL" id="UYRV01118674">
    <property type="protein sequence ID" value="VDN31272.1"/>
    <property type="molecule type" value="Genomic_DNA"/>
</dbReference>
<feature type="non-terminal residue" evidence="2">
    <location>
        <position position="1"/>
    </location>
</feature>
<evidence type="ECO:0000256" key="1">
    <source>
        <dbReference type="SAM" id="MobiDB-lite"/>
    </source>
</evidence>
<proteinExistence type="predicted"/>
<dbReference type="Proteomes" id="UP000271889">
    <property type="component" value="Unassembled WGS sequence"/>
</dbReference>
<sequence length="99" mass="10805">DIPSPTEIQFQEEPLEQLHNGDKVIGEKPLVTNPPVTVGTQACETSTVKQRDEERGGAGDKEEDVQIDGKNSKVGKNLDSEPLKQNVKAEGKLEYDSSD</sequence>
<organism evidence="2 3">
    <name type="scientific">Cylicostephanus goldi</name>
    <name type="common">Nematode worm</name>
    <dbReference type="NCBI Taxonomy" id="71465"/>
    <lineage>
        <taxon>Eukaryota</taxon>
        <taxon>Metazoa</taxon>
        <taxon>Ecdysozoa</taxon>
        <taxon>Nematoda</taxon>
        <taxon>Chromadorea</taxon>
        <taxon>Rhabditida</taxon>
        <taxon>Rhabditina</taxon>
        <taxon>Rhabditomorpha</taxon>
        <taxon>Strongyloidea</taxon>
        <taxon>Strongylidae</taxon>
        <taxon>Cylicostephanus</taxon>
    </lineage>
</organism>
<evidence type="ECO:0000313" key="2">
    <source>
        <dbReference type="EMBL" id="VDN31272.1"/>
    </source>
</evidence>
<protein>
    <submittedName>
        <fullName evidence="2">Uncharacterized protein</fullName>
    </submittedName>
</protein>
<feature type="compositionally biased region" description="Polar residues" evidence="1">
    <location>
        <begin position="34"/>
        <end position="48"/>
    </location>
</feature>
<keyword evidence="3" id="KW-1185">Reference proteome</keyword>
<evidence type="ECO:0000313" key="3">
    <source>
        <dbReference type="Proteomes" id="UP000271889"/>
    </source>
</evidence>
<reference evidence="2 3" key="1">
    <citation type="submission" date="2018-11" db="EMBL/GenBank/DDBJ databases">
        <authorList>
            <consortium name="Pathogen Informatics"/>
        </authorList>
    </citation>
    <scope>NUCLEOTIDE SEQUENCE [LARGE SCALE GENOMIC DNA]</scope>
</reference>
<feature type="compositionally biased region" description="Basic and acidic residues" evidence="1">
    <location>
        <begin position="76"/>
        <end position="99"/>
    </location>
</feature>
<feature type="compositionally biased region" description="Basic and acidic residues" evidence="1">
    <location>
        <begin position="49"/>
        <end position="60"/>
    </location>
</feature>
<dbReference type="AlphaFoldDB" id="A0A3P7QH13"/>
<accession>A0A3P7QH13</accession>
<name>A0A3P7QH13_CYLGO</name>
<feature type="region of interest" description="Disordered" evidence="1">
    <location>
        <begin position="1"/>
        <end position="99"/>
    </location>
</feature>
<dbReference type="OrthoDB" id="5834811at2759"/>
<gene>
    <name evidence="2" type="ORF">CGOC_LOCUS11772</name>
</gene>